<name>E3QFV5_COLGM</name>
<evidence type="ECO:0000313" key="3">
    <source>
        <dbReference type="EMBL" id="EFQ29790.1"/>
    </source>
</evidence>
<feature type="chain" id="PRO_5003179697" evidence="2">
    <location>
        <begin position="18"/>
        <end position="218"/>
    </location>
</feature>
<dbReference type="OrthoDB" id="4867494at2759"/>
<keyword evidence="2" id="KW-0732">Signal</keyword>
<protein>
    <submittedName>
        <fullName evidence="3">Uncharacterized protein</fullName>
    </submittedName>
</protein>
<accession>E3QFV5</accession>
<gene>
    <name evidence="3" type="ORF">GLRG_04934</name>
</gene>
<dbReference type="AlphaFoldDB" id="E3QFV5"/>
<feature type="signal peptide" evidence="2">
    <location>
        <begin position="1"/>
        <end position="17"/>
    </location>
</feature>
<dbReference type="GeneID" id="24410299"/>
<evidence type="ECO:0000256" key="2">
    <source>
        <dbReference type="SAM" id="SignalP"/>
    </source>
</evidence>
<reference evidence="4" key="1">
    <citation type="journal article" date="2012" name="Nat. Genet.">
        <title>Lifestyle transitions in plant pathogenic Colletotrichum fungi deciphered by genome and transcriptome analyses.</title>
        <authorList>
            <person name="O'Connell R.J."/>
            <person name="Thon M.R."/>
            <person name="Hacquard S."/>
            <person name="Amyotte S.G."/>
            <person name="Kleemann J."/>
            <person name="Torres M.F."/>
            <person name="Damm U."/>
            <person name="Buiate E.A."/>
            <person name="Epstein L."/>
            <person name="Alkan N."/>
            <person name="Altmueller J."/>
            <person name="Alvarado-Balderrama L."/>
            <person name="Bauser C.A."/>
            <person name="Becker C."/>
            <person name="Birren B.W."/>
            <person name="Chen Z."/>
            <person name="Choi J."/>
            <person name="Crouch J.A."/>
            <person name="Duvick J.P."/>
            <person name="Farman M.A."/>
            <person name="Gan P."/>
            <person name="Heiman D."/>
            <person name="Henrissat B."/>
            <person name="Howard R.J."/>
            <person name="Kabbage M."/>
            <person name="Koch C."/>
            <person name="Kracher B."/>
            <person name="Kubo Y."/>
            <person name="Law A.D."/>
            <person name="Lebrun M.-H."/>
            <person name="Lee Y.-H."/>
            <person name="Miyara I."/>
            <person name="Moore N."/>
            <person name="Neumann U."/>
            <person name="Nordstroem K."/>
            <person name="Panaccione D.G."/>
            <person name="Panstruga R."/>
            <person name="Place M."/>
            <person name="Proctor R.H."/>
            <person name="Prusky D."/>
            <person name="Rech G."/>
            <person name="Reinhardt R."/>
            <person name="Rollins J.A."/>
            <person name="Rounsley S."/>
            <person name="Schardl C.L."/>
            <person name="Schwartz D.C."/>
            <person name="Shenoy N."/>
            <person name="Shirasu K."/>
            <person name="Sikhakolli U.R."/>
            <person name="Stueber K."/>
            <person name="Sukno S.A."/>
            <person name="Sweigard J.A."/>
            <person name="Takano Y."/>
            <person name="Takahara H."/>
            <person name="Trail F."/>
            <person name="van der Does H.C."/>
            <person name="Voll L.M."/>
            <person name="Will I."/>
            <person name="Young S."/>
            <person name="Zeng Q."/>
            <person name="Zhang J."/>
            <person name="Zhou S."/>
            <person name="Dickman M.B."/>
            <person name="Schulze-Lefert P."/>
            <person name="Ver Loren van Themaat E."/>
            <person name="Ma L.-J."/>
            <person name="Vaillancourt L.J."/>
        </authorList>
    </citation>
    <scope>NUCLEOTIDE SEQUENCE [LARGE SCALE GENOMIC DNA]</scope>
    <source>
        <strain evidence="4">M1.001 / M2 / FGSC 10212</strain>
    </source>
</reference>
<dbReference type="RefSeq" id="XP_008093810.1">
    <property type="nucleotide sequence ID" value="XM_008095619.1"/>
</dbReference>
<proteinExistence type="predicted"/>
<dbReference type="Proteomes" id="UP000008782">
    <property type="component" value="Unassembled WGS sequence"/>
</dbReference>
<dbReference type="eggNOG" id="ENOG502QU2K">
    <property type="taxonomic scope" value="Eukaryota"/>
</dbReference>
<dbReference type="HOGENOM" id="CLU_076392_0_0_1"/>
<feature type="region of interest" description="Disordered" evidence="1">
    <location>
        <begin position="40"/>
        <end position="79"/>
    </location>
</feature>
<dbReference type="EMBL" id="GG697346">
    <property type="protein sequence ID" value="EFQ29790.1"/>
    <property type="molecule type" value="Genomic_DNA"/>
</dbReference>
<keyword evidence="4" id="KW-1185">Reference proteome</keyword>
<dbReference type="VEuPathDB" id="FungiDB:GLRG_04934"/>
<evidence type="ECO:0000256" key="1">
    <source>
        <dbReference type="SAM" id="MobiDB-lite"/>
    </source>
</evidence>
<organism evidence="4">
    <name type="scientific">Colletotrichum graminicola (strain M1.001 / M2 / FGSC 10212)</name>
    <name type="common">Maize anthracnose fungus</name>
    <name type="synonym">Glomerella graminicola</name>
    <dbReference type="NCBI Taxonomy" id="645133"/>
    <lineage>
        <taxon>Eukaryota</taxon>
        <taxon>Fungi</taxon>
        <taxon>Dikarya</taxon>
        <taxon>Ascomycota</taxon>
        <taxon>Pezizomycotina</taxon>
        <taxon>Sordariomycetes</taxon>
        <taxon>Hypocreomycetidae</taxon>
        <taxon>Glomerellales</taxon>
        <taxon>Glomerellaceae</taxon>
        <taxon>Colletotrichum</taxon>
        <taxon>Colletotrichum graminicola species complex</taxon>
    </lineage>
</organism>
<sequence length="218" mass="22286">MKHTFFTLTTLLAWAFAAPQDPQVPLSTSVMTLIVTGPPAPVSTEPIPNNPEPLPEPLPAPVSSAPVPSDPSQPAPPSDGPHCVCGATYCGKILVGFQGYTTEQVGQGYCSTNGTNCASAAPAPESLQNTLFVCICPAGQKEGSTIELICPCQGVCKNDKPDFIARCDSPCGLGCAPTAPAPSSSPVPVPLPVPVSVDPAPVQNQPIPPAALLAKKRA</sequence>
<feature type="compositionally biased region" description="Pro residues" evidence="1">
    <location>
        <begin position="68"/>
        <end position="79"/>
    </location>
</feature>
<dbReference type="STRING" id="645133.E3QFV5"/>
<evidence type="ECO:0000313" key="4">
    <source>
        <dbReference type="Proteomes" id="UP000008782"/>
    </source>
</evidence>
<feature type="compositionally biased region" description="Pro residues" evidence="1">
    <location>
        <begin position="48"/>
        <end position="60"/>
    </location>
</feature>